<evidence type="ECO:0000313" key="1">
    <source>
        <dbReference type="EMBL" id="MBA8777255.1"/>
    </source>
</evidence>
<reference evidence="1 2" key="1">
    <citation type="journal article" date="2020" name="Access Microbiol">
        <title>Isolation and genome sequencing of Staphylococcus schleiferi subspecies coagulans from Antarctic seals.</title>
        <authorList>
            <person name="Foster G."/>
            <person name="Robb A."/>
            <person name="Paterson G.K."/>
        </authorList>
    </citation>
    <scope>NUCLEOTIDE SEQUENCE [LARGE SCALE GENOMIC DNA]</scope>
    <source>
        <strain evidence="1 2">M615/02/4</strain>
    </source>
</reference>
<dbReference type="Proteomes" id="UP000524893">
    <property type="component" value="Unassembled WGS sequence"/>
</dbReference>
<accession>A0A9X0PGD4</accession>
<dbReference type="EMBL" id="JABTCN010000040">
    <property type="protein sequence ID" value="MBA8777255.1"/>
    <property type="molecule type" value="Genomic_DNA"/>
</dbReference>
<dbReference type="AlphaFoldDB" id="A0A9X0PGD4"/>
<dbReference type="Pfam" id="PF04883">
    <property type="entry name" value="HK97-gp10_like"/>
    <property type="match status" value="1"/>
</dbReference>
<organism evidence="1 2">
    <name type="scientific">Staphylococcus coagulans</name>
    <dbReference type="NCBI Taxonomy" id="74706"/>
    <lineage>
        <taxon>Bacteria</taxon>
        <taxon>Bacillati</taxon>
        <taxon>Bacillota</taxon>
        <taxon>Bacilli</taxon>
        <taxon>Bacillales</taxon>
        <taxon>Staphylococcaceae</taxon>
        <taxon>Staphylococcus</taxon>
    </lineage>
</organism>
<name>A0A9X0PGD4_9STAP</name>
<comment type="caution">
    <text evidence="1">The sequence shown here is derived from an EMBL/GenBank/DDBJ whole genome shotgun (WGS) entry which is preliminary data.</text>
</comment>
<protein>
    <submittedName>
        <fullName evidence="1">HK97 gp10 family phage protein</fullName>
    </submittedName>
</protein>
<evidence type="ECO:0000313" key="2">
    <source>
        <dbReference type="Proteomes" id="UP000524893"/>
    </source>
</evidence>
<dbReference type="RefSeq" id="WP_182281118.1">
    <property type="nucleotide sequence ID" value="NZ_JABTCN010000040.1"/>
</dbReference>
<dbReference type="InterPro" id="IPR010064">
    <property type="entry name" value="HK97-gp10_tail"/>
</dbReference>
<gene>
    <name evidence="1" type="ORF">HR081_10260</name>
</gene>
<dbReference type="NCBIfam" id="TIGR01725">
    <property type="entry name" value="phge_HK97_gp10"/>
    <property type="match status" value="1"/>
</dbReference>
<proteinExistence type="predicted"/>
<sequence>MPAKIEKNNVEEGLLRKKVEFLTNQNRILKAGARALIPILVKNTPKSDRRGHARDHIAISNVKTDRGSGEKYVDIGYTKGYAHRIHATEFGTMYQRPQLWITKTEKSNRQLVYSAMLTAMKRSLK</sequence>